<evidence type="ECO:0000313" key="1">
    <source>
        <dbReference type="EMBL" id="KAL0944763.1"/>
    </source>
</evidence>
<accession>A0ACC3ZLB4</accession>
<reference evidence="1 2" key="1">
    <citation type="journal article" date="2020" name="Phytopathology">
        <title>Genome Sequence Resources of Colletotrichum truncatum, C. plurivorum, C. musicola, and C. sojae: Four Species Pathogenic to Soybean (Glycine max).</title>
        <authorList>
            <person name="Rogerio F."/>
            <person name="Boufleur T.R."/>
            <person name="Ciampi-Guillardi M."/>
            <person name="Sukno S.A."/>
            <person name="Thon M.R."/>
            <person name="Massola Junior N.S."/>
            <person name="Baroncelli R."/>
        </authorList>
    </citation>
    <scope>NUCLEOTIDE SEQUENCE [LARGE SCALE GENOMIC DNA]</scope>
    <source>
        <strain evidence="1 2">CMES1059</strain>
    </source>
</reference>
<name>A0ACC3ZLB4_COLTU</name>
<keyword evidence="2" id="KW-1185">Reference proteome</keyword>
<dbReference type="EMBL" id="VUJX02000001">
    <property type="protein sequence ID" value="KAL0944763.1"/>
    <property type="molecule type" value="Genomic_DNA"/>
</dbReference>
<sequence>MVNRGRLSLACAPCRAKKLRVRLLVIPIDNTSSFFTEVLLTTGCYDYQCDLQPDTCGQCRRARTICHGYRNPDALQFHDESLSIETKVVARRSKTPVKLLPTQPTGFELSWDAKARYAFFSTYIASFTRSMGEVPFYYRTAQASDHLSASVEAASLAFMGSQLHSAQLIGLANSRYIVAIRRLNHALVYMDPQQAEKLLQSVLLLDMYEKMVHRKPGATQSWISHAKGGLSLLDTHARDIISTPTGCQLAARLTAAVTVTSMTVGECIPNQLMALRRNIHHRVHSPKWTFLGILAHIANLKTQADRGEISKAQIVVKARGLYSQLDELDRMRTSSWEPQRIQNPGENTLVLGDYYDVYPDHYINQVSNAFRTARLLLHKIIRQHAPEHFNQSAEDSCGDINRMVDQTCASVPQFILRGVRDTNALPFSPLQQLQCSTLLAPLFFVHQMTGNPLVQSWIGRCLNFMWTSGGLRAAKEVLELIETQPDLDYWTVHAMTGSYAFTA</sequence>
<proteinExistence type="predicted"/>
<gene>
    <name evidence="1" type="ORF">CTRU02_202650</name>
</gene>
<evidence type="ECO:0000313" key="2">
    <source>
        <dbReference type="Proteomes" id="UP000805649"/>
    </source>
</evidence>
<comment type="caution">
    <text evidence="1">The sequence shown here is derived from an EMBL/GenBank/DDBJ whole genome shotgun (WGS) entry which is preliminary data.</text>
</comment>
<organism evidence="1 2">
    <name type="scientific">Colletotrichum truncatum</name>
    <name type="common">Anthracnose fungus</name>
    <name type="synonym">Colletotrichum capsici</name>
    <dbReference type="NCBI Taxonomy" id="5467"/>
    <lineage>
        <taxon>Eukaryota</taxon>
        <taxon>Fungi</taxon>
        <taxon>Dikarya</taxon>
        <taxon>Ascomycota</taxon>
        <taxon>Pezizomycotina</taxon>
        <taxon>Sordariomycetes</taxon>
        <taxon>Hypocreomycetidae</taxon>
        <taxon>Glomerellales</taxon>
        <taxon>Glomerellaceae</taxon>
        <taxon>Colletotrichum</taxon>
        <taxon>Colletotrichum truncatum species complex</taxon>
    </lineage>
</organism>
<protein>
    <submittedName>
        <fullName evidence="1">C6 transcription factor</fullName>
    </submittedName>
</protein>
<dbReference type="Proteomes" id="UP000805649">
    <property type="component" value="Unassembled WGS sequence"/>
</dbReference>